<feature type="compositionally biased region" description="Low complexity" evidence="1">
    <location>
        <begin position="18"/>
        <end position="38"/>
    </location>
</feature>
<sequence>MQHRILVTIGDDPETHETSSASSADGRSPSSTSSSESSDCCEVSCRSLPTAVGVVLVVVVMVGCGVTRGNGGSVGRETVRTAVNEAGLGLLCLPVTTVAATSLLLVPGPGLFGLALPVRPGFFVFRVGLPLGGSVVPFRTGAGSFFPVLLVLPGADDRLVRLLLTTRTYRGTDGTLRLLAGTWFARTANRPRTHLLSRQLHQRLGRLAQLVQAVLHVIGTKSLRNQLLDPIVGHRLREGLRVGGQLAERPVDWDLNLARLARFVQRQVERSPGVGVRRRGGKYASEASLLEMEDELYCAF</sequence>
<dbReference type="AlphaFoldDB" id="A0A182QFT7"/>
<feature type="region of interest" description="Disordered" evidence="1">
    <location>
        <begin position="1"/>
        <end position="38"/>
    </location>
</feature>
<keyword evidence="3" id="KW-1185">Reference proteome</keyword>
<dbReference type="Proteomes" id="UP000075886">
    <property type="component" value="Unassembled WGS sequence"/>
</dbReference>
<evidence type="ECO:0000256" key="1">
    <source>
        <dbReference type="SAM" id="MobiDB-lite"/>
    </source>
</evidence>
<reference evidence="3" key="1">
    <citation type="submission" date="2014-01" db="EMBL/GenBank/DDBJ databases">
        <title>The Genome Sequence of Anopheles farauti FAR1 (V2).</title>
        <authorList>
            <consortium name="The Broad Institute Genomics Platform"/>
            <person name="Neafsey D.E."/>
            <person name="Besansky N."/>
            <person name="Howell P."/>
            <person name="Walton C."/>
            <person name="Young S.K."/>
            <person name="Zeng Q."/>
            <person name="Gargeya S."/>
            <person name="Fitzgerald M."/>
            <person name="Haas B."/>
            <person name="Abouelleil A."/>
            <person name="Allen A.W."/>
            <person name="Alvarado L."/>
            <person name="Arachchi H.M."/>
            <person name="Berlin A.M."/>
            <person name="Chapman S.B."/>
            <person name="Gainer-Dewar J."/>
            <person name="Goldberg J."/>
            <person name="Griggs A."/>
            <person name="Gujja S."/>
            <person name="Hansen M."/>
            <person name="Howarth C."/>
            <person name="Imamovic A."/>
            <person name="Ireland A."/>
            <person name="Larimer J."/>
            <person name="McCowan C."/>
            <person name="Murphy C."/>
            <person name="Pearson M."/>
            <person name="Poon T.W."/>
            <person name="Priest M."/>
            <person name="Roberts A."/>
            <person name="Saif S."/>
            <person name="Shea T."/>
            <person name="Sisk P."/>
            <person name="Sykes S."/>
            <person name="Wortman J."/>
            <person name="Nusbaum C."/>
            <person name="Birren B."/>
        </authorList>
    </citation>
    <scope>NUCLEOTIDE SEQUENCE [LARGE SCALE GENOMIC DNA]</scope>
    <source>
        <strain evidence="3">FAR1</strain>
    </source>
</reference>
<dbReference type="EMBL" id="AXCN02000121">
    <property type="status" value="NOT_ANNOTATED_CDS"/>
    <property type="molecule type" value="Genomic_DNA"/>
</dbReference>
<protein>
    <submittedName>
        <fullName evidence="2">Uncharacterized protein</fullName>
    </submittedName>
</protein>
<dbReference type="EnsemblMetazoa" id="AFAF009318-RA">
    <property type="protein sequence ID" value="AFAF009318-PA"/>
    <property type="gene ID" value="AFAF009318"/>
</dbReference>
<organism evidence="2 3">
    <name type="scientific">Anopheles farauti</name>
    <dbReference type="NCBI Taxonomy" id="69004"/>
    <lineage>
        <taxon>Eukaryota</taxon>
        <taxon>Metazoa</taxon>
        <taxon>Ecdysozoa</taxon>
        <taxon>Arthropoda</taxon>
        <taxon>Hexapoda</taxon>
        <taxon>Insecta</taxon>
        <taxon>Pterygota</taxon>
        <taxon>Neoptera</taxon>
        <taxon>Endopterygota</taxon>
        <taxon>Diptera</taxon>
        <taxon>Nematocera</taxon>
        <taxon>Culicoidea</taxon>
        <taxon>Culicidae</taxon>
        <taxon>Anophelinae</taxon>
        <taxon>Anopheles</taxon>
    </lineage>
</organism>
<name>A0A182QFT7_9DIPT</name>
<proteinExistence type="predicted"/>
<evidence type="ECO:0000313" key="2">
    <source>
        <dbReference type="EnsemblMetazoa" id="AFAF009318-PA"/>
    </source>
</evidence>
<dbReference type="EMBL" id="AXCN02000122">
    <property type="status" value="NOT_ANNOTATED_CDS"/>
    <property type="molecule type" value="Genomic_DNA"/>
</dbReference>
<dbReference type="VEuPathDB" id="VectorBase:AFAF009318"/>
<evidence type="ECO:0000313" key="3">
    <source>
        <dbReference type="Proteomes" id="UP000075886"/>
    </source>
</evidence>
<reference evidence="2" key="2">
    <citation type="submission" date="2020-05" db="UniProtKB">
        <authorList>
            <consortium name="EnsemblMetazoa"/>
        </authorList>
    </citation>
    <scope>IDENTIFICATION</scope>
    <source>
        <strain evidence="2">FAR1</strain>
    </source>
</reference>
<accession>A0A182QFT7</accession>